<evidence type="ECO:0000313" key="5">
    <source>
        <dbReference type="Proteomes" id="UP000065220"/>
    </source>
</evidence>
<keyword evidence="2" id="KW-0732">Signal</keyword>
<dbReference type="STRING" id="111015.AXF14_05290"/>
<dbReference type="Pfam" id="PF13845">
    <property type="entry name" value="Septum_form"/>
    <property type="match status" value="1"/>
</dbReference>
<organism evidence="4 5">
    <name type="scientific">Actinomyces radicidentis</name>
    <dbReference type="NCBI Taxonomy" id="111015"/>
    <lineage>
        <taxon>Bacteria</taxon>
        <taxon>Bacillati</taxon>
        <taxon>Actinomycetota</taxon>
        <taxon>Actinomycetes</taxon>
        <taxon>Actinomycetales</taxon>
        <taxon>Actinomycetaceae</taxon>
        <taxon>Actinomyces</taxon>
    </lineage>
</organism>
<dbReference type="Proteomes" id="UP000065220">
    <property type="component" value="Chromosome"/>
</dbReference>
<evidence type="ECO:0000256" key="2">
    <source>
        <dbReference type="SAM" id="SignalP"/>
    </source>
</evidence>
<protein>
    <recommendedName>
        <fullName evidence="3">Septum formation-related domain-containing protein</fullName>
    </recommendedName>
</protein>
<keyword evidence="5" id="KW-1185">Reference proteome</keyword>
<reference evidence="5" key="1">
    <citation type="submission" date="2016-02" db="EMBL/GenBank/DDBJ databases">
        <authorList>
            <person name="Holder M.E."/>
            <person name="Ajami N.J."/>
            <person name="Petrosino J.F."/>
        </authorList>
    </citation>
    <scope>NUCLEOTIDE SEQUENCE [LARGE SCALE GENOMIC DNA]</scope>
    <source>
        <strain evidence="5">CCUG 36733</strain>
    </source>
</reference>
<evidence type="ECO:0000259" key="3">
    <source>
        <dbReference type="Pfam" id="PF13845"/>
    </source>
</evidence>
<dbReference type="EMBL" id="CP014228">
    <property type="protein sequence ID" value="AMD87112.1"/>
    <property type="molecule type" value="Genomic_DNA"/>
</dbReference>
<feature type="region of interest" description="Disordered" evidence="1">
    <location>
        <begin position="149"/>
        <end position="170"/>
    </location>
</feature>
<dbReference type="RefSeq" id="WP_067941443.1">
    <property type="nucleotide sequence ID" value="NZ_CP014228.1"/>
</dbReference>
<feature type="domain" description="Septum formation-related" evidence="3">
    <location>
        <begin position="43"/>
        <end position="141"/>
    </location>
</feature>
<dbReference type="PROSITE" id="PS51257">
    <property type="entry name" value="PROKAR_LIPOPROTEIN"/>
    <property type="match status" value="1"/>
</dbReference>
<evidence type="ECO:0000313" key="4">
    <source>
        <dbReference type="EMBL" id="AMD87112.1"/>
    </source>
</evidence>
<dbReference type="InterPro" id="IPR026004">
    <property type="entry name" value="Septum_form"/>
</dbReference>
<evidence type="ECO:0000256" key="1">
    <source>
        <dbReference type="SAM" id="MobiDB-lite"/>
    </source>
</evidence>
<gene>
    <name evidence="4" type="ORF">AXF14_05290</name>
</gene>
<feature type="chain" id="PRO_5038857297" description="Septum formation-related domain-containing protein" evidence="2">
    <location>
        <begin position="21"/>
        <end position="170"/>
    </location>
</feature>
<dbReference type="OrthoDB" id="3628931at2"/>
<accession>A0A0X8JE12</accession>
<feature type="signal peptide" evidence="2">
    <location>
        <begin position="1"/>
        <end position="20"/>
    </location>
</feature>
<dbReference type="AlphaFoldDB" id="A0A0X8JE12"/>
<name>A0A0X8JE12_ACTRD</name>
<proteinExistence type="predicted"/>
<dbReference type="KEGG" id="ard:AXF14_05290"/>
<sequence length="170" mass="17993">MRFSARRLVAILPLTVLALAGCTGRATSEATATPSPAATSAFQVEVGECFNVPDDGTTESVTRVEKVTCSEPHTFEAFKSSRLTTYDSFPGTKAIKTEATGACTDAFQEFTGDTPRASIFQLKWFVPDEESWLRGDREVLCLVTPDEDVQTTGSAASGGGTVVTPSPTAS</sequence>